<dbReference type="Pfam" id="PF12680">
    <property type="entry name" value="SnoaL_2"/>
    <property type="match status" value="1"/>
</dbReference>
<dbReference type="InterPro" id="IPR037401">
    <property type="entry name" value="SnoaL-like"/>
</dbReference>
<dbReference type="RefSeq" id="WP_075011511.1">
    <property type="nucleotide sequence ID" value="NZ_FOWE01000001.1"/>
</dbReference>
<keyword evidence="3" id="KW-1185">Reference proteome</keyword>
<dbReference type="SUPFAM" id="SSF54427">
    <property type="entry name" value="NTF2-like"/>
    <property type="match status" value="1"/>
</dbReference>
<accession>A0A1I5C0K4</accession>
<dbReference type="Proteomes" id="UP000183642">
    <property type="component" value="Unassembled WGS sequence"/>
</dbReference>
<proteinExistence type="predicted"/>
<dbReference type="Gene3D" id="3.10.450.50">
    <property type="match status" value="1"/>
</dbReference>
<organism evidence="2 3">
    <name type="scientific">Geodermatophilus obscurus</name>
    <dbReference type="NCBI Taxonomy" id="1861"/>
    <lineage>
        <taxon>Bacteria</taxon>
        <taxon>Bacillati</taxon>
        <taxon>Actinomycetota</taxon>
        <taxon>Actinomycetes</taxon>
        <taxon>Geodermatophilales</taxon>
        <taxon>Geodermatophilaceae</taxon>
        <taxon>Geodermatophilus</taxon>
    </lineage>
</organism>
<dbReference type="OrthoDB" id="6692273at2"/>
<reference evidence="3" key="1">
    <citation type="submission" date="2016-10" db="EMBL/GenBank/DDBJ databases">
        <authorList>
            <person name="Varghese N."/>
            <person name="Submissions S."/>
        </authorList>
    </citation>
    <scope>NUCLEOTIDE SEQUENCE [LARGE SCALE GENOMIC DNA]</scope>
    <source>
        <strain evidence="3">DSM 43161</strain>
    </source>
</reference>
<dbReference type="AlphaFoldDB" id="A0A1I5C0K4"/>
<dbReference type="EMBL" id="FOWE01000001">
    <property type="protein sequence ID" value="SFN80570.1"/>
    <property type="molecule type" value="Genomic_DNA"/>
</dbReference>
<dbReference type="InterPro" id="IPR032710">
    <property type="entry name" value="NTF2-like_dom_sf"/>
</dbReference>
<evidence type="ECO:0000259" key="1">
    <source>
        <dbReference type="Pfam" id="PF12680"/>
    </source>
</evidence>
<feature type="domain" description="SnoaL-like" evidence="1">
    <location>
        <begin position="6"/>
        <end position="106"/>
    </location>
</feature>
<evidence type="ECO:0000313" key="2">
    <source>
        <dbReference type="EMBL" id="SFN80570.1"/>
    </source>
</evidence>
<protein>
    <submittedName>
        <fullName evidence="2">SnoaL-like domain-containing protein</fullName>
    </submittedName>
</protein>
<evidence type="ECO:0000313" key="3">
    <source>
        <dbReference type="Proteomes" id="UP000183642"/>
    </source>
</evidence>
<sequence length="117" mass="12231">MATPREVAEAFSLHRFRDTYDDLAPGVVWTAVGTGRTVGRQAVVATCESLLHGLSGTTVTVERLVTVADGDVAAVDVVTRYAEAGGGHSVVSACDVYEFRNGAVAAIRSYAVELESG</sequence>
<name>A0A1I5C0K4_9ACTN</name>
<gene>
    <name evidence="2" type="ORF">SAMN05660359_00012</name>
</gene>